<evidence type="ECO:0000313" key="4">
    <source>
        <dbReference type="Proteomes" id="UP000613401"/>
    </source>
</evidence>
<dbReference type="Pfam" id="PF05205">
    <property type="entry name" value="COMPASS-Shg1"/>
    <property type="match status" value="1"/>
</dbReference>
<feature type="domain" description="BOD1/SHG1" evidence="2">
    <location>
        <begin position="50"/>
        <end position="151"/>
    </location>
</feature>
<organism evidence="3 4">
    <name type="scientific">Colletotrichum gloeosporioides</name>
    <name type="common">Anthracnose fungus</name>
    <name type="synonym">Glomerella cingulata</name>
    <dbReference type="NCBI Taxonomy" id="474922"/>
    <lineage>
        <taxon>Eukaryota</taxon>
        <taxon>Fungi</taxon>
        <taxon>Dikarya</taxon>
        <taxon>Ascomycota</taxon>
        <taxon>Pezizomycotina</taxon>
        <taxon>Sordariomycetes</taxon>
        <taxon>Hypocreomycetidae</taxon>
        <taxon>Glomerellales</taxon>
        <taxon>Glomerellaceae</taxon>
        <taxon>Colletotrichum</taxon>
        <taxon>Colletotrichum gloeosporioides species complex</taxon>
    </lineage>
</organism>
<feature type="compositionally biased region" description="Basic and acidic residues" evidence="1">
    <location>
        <begin position="553"/>
        <end position="589"/>
    </location>
</feature>
<dbReference type="PANTHER" id="PTHR28034">
    <property type="entry name" value="SET1 COMPLEX COMPONENT SHG1"/>
    <property type="match status" value="1"/>
</dbReference>
<proteinExistence type="predicted"/>
<feature type="region of interest" description="Disordered" evidence="1">
    <location>
        <begin position="490"/>
        <end position="608"/>
    </location>
</feature>
<reference evidence="3" key="1">
    <citation type="journal article" date="2020" name="Phytopathology">
        <title>Genome sequence and comparative analysis of Colletotrichum gloeosporioides isolated from Liriodendron leaves.</title>
        <authorList>
            <person name="Fu F.F."/>
            <person name="Hao Z."/>
            <person name="Wang P."/>
            <person name="Lu Y."/>
            <person name="Xue L.J."/>
            <person name="Wei G."/>
            <person name="Tian Y."/>
            <person name="Baishi H."/>
            <person name="Xu H."/>
            <person name="Shi J."/>
            <person name="Cheng T."/>
            <person name="Wang G."/>
            <person name="Yi Y."/>
            <person name="Chen J."/>
        </authorList>
    </citation>
    <scope>NUCLEOTIDE SEQUENCE</scope>
    <source>
        <strain evidence="3">Lc1</strain>
    </source>
</reference>
<dbReference type="EMBL" id="WVTB01000050">
    <property type="protein sequence ID" value="KAF3804466.1"/>
    <property type="molecule type" value="Genomic_DNA"/>
</dbReference>
<comment type="caution">
    <text evidence="3">The sequence shown here is derived from an EMBL/GenBank/DDBJ whole genome shotgun (WGS) entry which is preliminary data.</text>
</comment>
<dbReference type="PANTHER" id="PTHR28034:SF1">
    <property type="entry name" value="NUCLEOMORPHIN"/>
    <property type="match status" value="1"/>
</dbReference>
<feature type="compositionally biased region" description="Low complexity" evidence="1">
    <location>
        <begin position="511"/>
        <end position="520"/>
    </location>
</feature>
<dbReference type="AlphaFoldDB" id="A0A8H4CIL4"/>
<dbReference type="InterPro" id="IPR055264">
    <property type="entry name" value="BOD1/SHG1_dom"/>
</dbReference>
<protein>
    <recommendedName>
        <fullName evidence="2">BOD1/SHG1 domain-containing protein</fullName>
    </recommendedName>
</protein>
<feature type="region of interest" description="Disordered" evidence="1">
    <location>
        <begin position="1"/>
        <end position="32"/>
    </location>
</feature>
<dbReference type="RefSeq" id="XP_045263625.1">
    <property type="nucleotide sequence ID" value="XM_045400952.1"/>
</dbReference>
<reference evidence="3" key="2">
    <citation type="submission" date="2020-03" db="EMBL/GenBank/DDBJ databases">
        <authorList>
            <person name="Fu F.-F."/>
            <person name="Chen J."/>
        </authorList>
    </citation>
    <scope>NUCLEOTIDE SEQUENCE</scope>
    <source>
        <strain evidence="3">Lc1</strain>
    </source>
</reference>
<evidence type="ECO:0000259" key="2">
    <source>
        <dbReference type="Pfam" id="PF05205"/>
    </source>
</evidence>
<gene>
    <name evidence="3" type="ORF">GCG54_00000820</name>
</gene>
<feature type="compositionally biased region" description="Basic and acidic residues" evidence="1">
    <location>
        <begin position="521"/>
        <end position="546"/>
    </location>
</feature>
<evidence type="ECO:0000313" key="3">
    <source>
        <dbReference type="EMBL" id="KAF3804466.1"/>
    </source>
</evidence>
<name>A0A8H4CIL4_COLGL</name>
<accession>A0A8H4CIL4</accession>
<evidence type="ECO:0000256" key="1">
    <source>
        <dbReference type="SAM" id="MobiDB-lite"/>
    </source>
</evidence>
<dbReference type="GeneID" id="69007991"/>
<feature type="compositionally biased region" description="Polar residues" evidence="1">
    <location>
        <begin position="599"/>
        <end position="608"/>
    </location>
</feature>
<keyword evidence="4" id="KW-1185">Reference proteome</keyword>
<feature type="compositionally biased region" description="Basic and acidic residues" evidence="1">
    <location>
        <begin position="161"/>
        <end position="332"/>
    </location>
</feature>
<dbReference type="Proteomes" id="UP000613401">
    <property type="component" value="Unassembled WGS sequence"/>
</dbReference>
<feature type="compositionally biased region" description="Basic and acidic residues" evidence="1">
    <location>
        <begin position="493"/>
        <end position="504"/>
    </location>
</feature>
<feature type="compositionally biased region" description="Low complexity" evidence="1">
    <location>
        <begin position="8"/>
        <end position="28"/>
    </location>
</feature>
<feature type="compositionally biased region" description="Basic and acidic residues" evidence="1">
    <location>
        <begin position="367"/>
        <end position="391"/>
    </location>
</feature>
<sequence length="608" mass="68651">MATSALPAVMASGSGDAAAGATIANDAPAPRKYKASDLPLPSATRAAIDSLAHSFKKKGGYDAIRKEVWDKFAASDYEEQVTKAILEVAEHEVQRNPHQLLTLDRGKAAALIDGALERSGVYQKAEQVITQLIDKKAIEERMRQLRRADIGEEEATAEQQRGAKTDEEYHADTMGRRAERERVREELRQKELAIEEEKRKIAREERKKVEKEREKAEEQRKAERDARRAAREKAQAERDAERDERRRQRDRERSRDRNRDRSRSRSRRRDRDRDRERDRERDAERERERQEERERRRKQREEETEKAKKNLTQEDMKRLEEEALLDLLRESTHGAAKQPEMEIDEALAPPPRKLAPASAIMPIKKVSSRDSPKVSESKKPSDPVAKKEARDGSVAAAPKVGPTETRTRSRVAREMMTTAADVIVVPGHPAGIVLATDVTDLAPGQDLGAIGVDLGYAQRGEIGLVLLPVPELDAIGAVLAQDTTVATGAVPDLADREKERDRDRKSRSRSRPTSSAVRSASKLDKEQEVRETTKMDEVRKREKEAKAYLAAQREAREKGMPVPGIDDKRSTGERSPEAKRKRDLDEIDRPPPQPVAEQKSGQGSRQRA</sequence>
<feature type="region of interest" description="Disordered" evidence="1">
    <location>
        <begin position="149"/>
        <end position="409"/>
    </location>
</feature>